<feature type="transmembrane region" description="Helical" evidence="1">
    <location>
        <begin position="229"/>
        <end position="248"/>
    </location>
</feature>
<feature type="transmembrane region" description="Helical" evidence="1">
    <location>
        <begin position="86"/>
        <end position="105"/>
    </location>
</feature>
<dbReference type="AlphaFoldDB" id="A0AAW8B1I4"/>
<keyword evidence="1" id="KW-0812">Transmembrane</keyword>
<reference evidence="2" key="1">
    <citation type="journal article" date="2010" name="Int. J. Syst. Evol. Microbiol.">
        <title>Porticoccus litoralis gen. nov., sp. nov., a gammaproteobacterium isolated from the Yellow Sea.</title>
        <authorList>
            <person name="Oh H.M."/>
            <person name="Kim H."/>
            <person name="Kim K.M."/>
            <person name="Min G.S."/>
            <person name="Cho J.C."/>
        </authorList>
    </citation>
    <scope>NUCLEOTIDE SEQUENCE</scope>
    <source>
        <strain evidence="2">DSM 25064</strain>
    </source>
</reference>
<feature type="transmembrane region" description="Helical" evidence="1">
    <location>
        <begin position="157"/>
        <end position="175"/>
    </location>
</feature>
<proteinExistence type="predicted"/>
<gene>
    <name evidence="2" type="ORF">Q8A57_04550</name>
</gene>
<protein>
    <submittedName>
        <fullName evidence="2">Uncharacterized protein</fullName>
    </submittedName>
</protein>
<keyword evidence="1" id="KW-0472">Membrane</keyword>
<dbReference type="RefSeq" id="WP_305169800.1">
    <property type="nucleotide sequence ID" value="NZ_JAUUUU010000002.1"/>
</dbReference>
<feature type="transmembrane region" description="Helical" evidence="1">
    <location>
        <begin position="125"/>
        <end position="145"/>
    </location>
</feature>
<dbReference type="EMBL" id="JAUUUU010000002">
    <property type="protein sequence ID" value="MDP1520233.1"/>
    <property type="molecule type" value="Genomic_DNA"/>
</dbReference>
<reference evidence="2" key="2">
    <citation type="submission" date="2023-08" db="EMBL/GenBank/DDBJ databases">
        <authorList>
            <person name="Luo J."/>
        </authorList>
    </citation>
    <scope>NUCLEOTIDE SEQUENCE</scope>
    <source>
        <strain evidence="2">DSM 25064</strain>
    </source>
</reference>
<accession>A0AAW8B1I4</accession>
<feature type="transmembrane region" description="Helical" evidence="1">
    <location>
        <begin position="254"/>
        <end position="275"/>
    </location>
</feature>
<evidence type="ECO:0000313" key="2">
    <source>
        <dbReference type="EMBL" id="MDP1520233.1"/>
    </source>
</evidence>
<name>A0AAW8B1I4_9GAMM</name>
<evidence type="ECO:0000256" key="1">
    <source>
        <dbReference type="SAM" id="Phobius"/>
    </source>
</evidence>
<keyword evidence="3" id="KW-1185">Reference proteome</keyword>
<evidence type="ECO:0000313" key="3">
    <source>
        <dbReference type="Proteomes" id="UP001178354"/>
    </source>
</evidence>
<sequence length="276" mass="29438">MTETANYPNPKLLDRLKRLQLGLMWLAALIALTVLLGWLSSNVQILLPEGWNLMKANTAACVLLSVCAMALSYYQTDPVRILAARVLGAVVIAIAGMALLGHAVGEAFFLETLLASDSESIMPGRMSIQTAVFFVILGFSCICEGRDNPYCRVVRELVCALLVTLVLAVVAGYLFGATSLFQQNADILTSPQTLACMVLLATSLLITRMHQGYFSILAGIGIGSKISRVTLPLMISLPFLIISCSVWLPQSQGISPALASAVTSAVSAGCLFVLLI</sequence>
<feature type="transmembrane region" description="Helical" evidence="1">
    <location>
        <begin position="187"/>
        <end position="208"/>
    </location>
</feature>
<keyword evidence="1" id="KW-1133">Transmembrane helix</keyword>
<comment type="caution">
    <text evidence="2">The sequence shown here is derived from an EMBL/GenBank/DDBJ whole genome shotgun (WGS) entry which is preliminary data.</text>
</comment>
<dbReference type="Proteomes" id="UP001178354">
    <property type="component" value="Unassembled WGS sequence"/>
</dbReference>
<organism evidence="2 3">
    <name type="scientific">Porticoccus litoralis</name>
    <dbReference type="NCBI Taxonomy" id="434086"/>
    <lineage>
        <taxon>Bacteria</taxon>
        <taxon>Pseudomonadati</taxon>
        <taxon>Pseudomonadota</taxon>
        <taxon>Gammaproteobacteria</taxon>
        <taxon>Cellvibrionales</taxon>
        <taxon>Porticoccaceae</taxon>
        <taxon>Porticoccus</taxon>
    </lineage>
</organism>
<feature type="transmembrane region" description="Helical" evidence="1">
    <location>
        <begin position="53"/>
        <end position="74"/>
    </location>
</feature>
<feature type="transmembrane region" description="Helical" evidence="1">
    <location>
        <begin position="21"/>
        <end position="41"/>
    </location>
</feature>